<evidence type="ECO:0000256" key="7">
    <source>
        <dbReference type="RuleBase" id="RU003858"/>
    </source>
</evidence>
<dbReference type="SUPFAM" id="SSF47661">
    <property type="entry name" value="t-snare proteins"/>
    <property type="match status" value="1"/>
</dbReference>
<dbReference type="GO" id="GO:0048278">
    <property type="term" value="P:vesicle docking"/>
    <property type="evidence" value="ECO:0007669"/>
    <property type="project" value="TreeGrafter"/>
</dbReference>
<name>A0A2S2QUW0_9HEMI</name>
<protein>
    <submittedName>
        <fullName evidence="10 12">Syntaxin</fullName>
    </submittedName>
</protein>
<dbReference type="InterPro" id="IPR006011">
    <property type="entry name" value="Syntaxin_N"/>
</dbReference>
<dbReference type="GO" id="GO:0031201">
    <property type="term" value="C:SNARE complex"/>
    <property type="evidence" value="ECO:0007669"/>
    <property type="project" value="TreeGrafter"/>
</dbReference>
<dbReference type="CDD" id="cd15848">
    <property type="entry name" value="SNARE_syntaxin1-like"/>
    <property type="match status" value="1"/>
</dbReference>
<dbReference type="GO" id="GO:0048787">
    <property type="term" value="C:presynaptic active zone membrane"/>
    <property type="evidence" value="ECO:0007669"/>
    <property type="project" value="TreeGrafter"/>
</dbReference>
<evidence type="ECO:0000256" key="5">
    <source>
        <dbReference type="ARBA" id="ARBA00022989"/>
    </source>
</evidence>
<dbReference type="InterPro" id="IPR006012">
    <property type="entry name" value="Syntaxin/epimorphin_CS"/>
</dbReference>
<dbReference type="Gene3D" id="1.20.5.110">
    <property type="match status" value="1"/>
</dbReference>
<feature type="transmembrane region" description="Helical" evidence="8">
    <location>
        <begin position="290"/>
        <end position="308"/>
    </location>
</feature>
<evidence type="ECO:0000313" key="12">
    <source>
        <dbReference type="RefSeq" id="XP_025404817.1"/>
    </source>
</evidence>
<evidence type="ECO:0000256" key="6">
    <source>
        <dbReference type="ARBA" id="ARBA00023136"/>
    </source>
</evidence>
<evidence type="ECO:0000313" key="10">
    <source>
        <dbReference type="EMBL" id="MBY81443.1"/>
    </source>
</evidence>
<organism evidence="10">
    <name type="scientific">Sipha flava</name>
    <name type="common">yellow sugarcane aphid</name>
    <dbReference type="NCBI Taxonomy" id="143950"/>
    <lineage>
        <taxon>Eukaryota</taxon>
        <taxon>Metazoa</taxon>
        <taxon>Ecdysozoa</taxon>
        <taxon>Arthropoda</taxon>
        <taxon>Hexapoda</taxon>
        <taxon>Insecta</taxon>
        <taxon>Pterygota</taxon>
        <taxon>Neoptera</taxon>
        <taxon>Paraneoptera</taxon>
        <taxon>Hemiptera</taxon>
        <taxon>Sternorrhyncha</taxon>
        <taxon>Aphidomorpha</taxon>
        <taxon>Aphidoidea</taxon>
        <taxon>Aphididae</taxon>
        <taxon>Sipha</taxon>
    </lineage>
</organism>
<keyword evidence="4" id="KW-0532">Neurotransmitter transport</keyword>
<keyword evidence="4" id="KW-0813">Transport</keyword>
<comment type="similarity">
    <text evidence="2 7">Belongs to the syntaxin family.</text>
</comment>
<proteinExistence type="inferred from homology"/>
<accession>A0A2S2QUW0</accession>
<dbReference type="GO" id="GO:0006886">
    <property type="term" value="P:intracellular protein transport"/>
    <property type="evidence" value="ECO:0007669"/>
    <property type="project" value="InterPro"/>
</dbReference>
<keyword evidence="11" id="KW-1185">Reference proteome</keyword>
<dbReference type="InterPro" id="IPR000727">
    <property type="entry name" value="T_SNARE_dom"/>
</dbReference>
<evidence type="ECO:0000256" key="1">
    <source>
        <dbReference type="ARBA" id="ARBA00004211"/>
    </source>
</evidence>
<dbReference type="Proteomes" id="UP000694846">
    <property type="component" value="Unplaced"/>
</dbReference>
<dbReference type="Gene3D" id="1.20.58.70">
    <property type="match status" value="1"/>
</dbReference>
<dbReference type="OrthoDB" id="10255013at2759"/>
<dbReference type="AlphaFoldDB" id="A0A2S2QUW0"/>
<dbReference type="PANTHER" id="PTHR19957">
    <property type="entry name" value="SYNTAXIN"/>
    <property type="match status" value="1"/>
</dbReference>
<dbReference type="InterPro" id="IPR010989">
    <property type="entry name" value="SNARE"/>
</dbReference>
<keyword evidence="6 8" id="KW-0472">Membrane</keyword>
<dbReference type="GO" id="GO:0000149">
    <property type="term" value="F:SNARE binding"/>
    <property type="evidence" value="ECO:0007669"/>
    <property type="project" value="TreeGrafter"/>
</dbReference>
<dbReference type="Pfam" id="PF05739">
    <property type="entry name" value="SNARE"/>
    <property type="match status" value="1"/>
</dbReference>
<evidence type="ECO:0000256" key="4">
    <source>
        <dbReference type="ARBA" id="ARBA00022775"/>
    </source>
</evidence>
<keyword evidence="5 8" id="KW-1133">Transmembrane helix</keyword>
<sequence>MIKDRLKELQAIVEDVLPNHVSRMDSQSNIRGFDNVALDIQDSEYGYMEHFFDQIELCRRKISHIKEHVVLMRKLHGELLLLARQDENMKRDIDLKTENVKKMGKQVSTTLKGLEKQITQEEDESSNDNEQVSAALRIRKTQHATTVHMLVEALAEFNAEQIDYKEKCEERMQKVVSIAKAEISNDQFDELVSQGNYSAVFNGNIIAETLEARRTLEEVQDRHMELIKLEKSIQDLRDMFVEMALLVEKQGDIVNSIEQHVLRAGEAAENAKVETKKAVIYSSKARMKKIIFMMISFCIMLCVVAWLYSSFFDNDDNTET</sequence>
<dbReference type="SMART" id="SM00503">
    <property type="entry name" value="SynN"/>
    <property type="match status" value="1"/>
</dbReference>
<dbReference type="PROSITE" id="PS00914">
    <property type="entry name" value="SYNTAXIN"/>
    <property type="match status" value="1"/>
</dbReference>
<dbReference type="GO" id="GO:0031629">
    <property type="term" value="P:synaptic vesicle fusion to presynaptic active zone membrane"/>
    <property type="evidence" value="ECO:0007669"/>
    <property type="project" value="TreeGrafter"/>
</dbReference>
<reference evidence="10" key="1">
    <citation type="submission" date="2018-04" db="EMBL/GenBank/DDBJ databases">
        <title>Transcriptome assembly of Sipha flava.</title>
        <authorList>
            <person name="Scully E.D."/>
            <person name="Geib S.M."/>
            <person name="Palmer N.A."/>
            <person name="Koch K."/>
            <person name="Bradshaw J."/>
            <person name="Heng-Moss T."/>
            <person name="Sarath G."/>
        </authorList>
    </citation>
    <scope>NUCLEOTIDE SEQUENCE</scope>
</reference>
<feature type="domain" description="T-SNARE coiled-coil homology" evidence="9">
    <location>
        <begin position="216"/>
        <end position="278"/>
    </location>
</feature>
<comment type="subcellular location">
    <subcellularLocation>
        <location evidence="1">Membrane</location>
        <topology evidence="1">Single-pass type IV membrane protein</topology>
    </subcellularLocation>
</comment>
<reference evidence="12" key="2">
    <citation type="submission" date="2025-04" db="UniProtKB">
        <authorList>
            <consortium name="RefSeq"/>
        </authorList>
    </citation>
    <scope>IDENTIFICATION</scope>
    <source>
        <tissue evidence="12">Whole body</tissue>
    </source>
</reference>
<dbReference type="SMART" id="SM00397">
    <property type="entry name" value="t_SNARE"/>
    <property type="match status" value="1"/>
</dbReference>
<evidence type="ECO:0000256" key="3">
    <source>
        <dbReference type="ARBA" id="ARBA00022692"/>
    </source>
</evidence>
<dbReference type="Pfam" id="PF00804">
    <property type="entry name" value="Syntaxin"/>
    <property type="match status" value="1"/>
</dbReference>
<gene>
    <name evidence="10" type="primary">STX_0</name>
    <name evidence="12" type="synonym">LOC112679288</name>
    <name evidence="10" type="ORF">g.65022</name>
</gene>
<dbReference type="RefSeq" id="XP_025404817.1">
    <property type="nucleotide sequence ID" value="XM_025549032.1"/>
</dbReference>
<dbReference type="InterPro" id="IPR045242">
    <property type="entry name" value="Syntaxin"/>
</dbReference>
<dbReference type="PANTHER" id="PTHR19957:SF307">
    <property type="entry name" value="PROTEIN SSO1-RELATED"/>
    <property type="match status" value="1"/>
</dbReference>
<keyword evidence="3 8" id="KW-0812">Transmembrane</keyword>
<dbReference type="GO" id="GO:0008021">
    <property type="term" value="C:synaptic vesicle"/>
    <property type="evidence" value="ECO:0007669"/>
    <property type="project" value="TreeGrafter"/>
</dbReference>
<evidence type="ECO:0000313" key="11">
    <source>
        <dbReference type="Proteomes" id="UP000694846"/>
    </source>
</evidence>
<dbReference type="EMBL" id="GGMS01012240">
    <property type="protein sequence ID" value="MBY81443.1"/>
    <property type="molecule type" value="Transcribed_RNA"/>
</dbReference>
<evidence type="ECO:0000256" key="8">
    <source>
        <dbReference type="SAM" id="Phobius"/>
    </source>
</evidence>
<dbReference type="PROSITE" id="PS50192">
    <property type="entry name" value="T_SNARE"/>
    <property type="match status" value="1"/>
</dbReference>
<evidence type="ECO:0000256" key="2">
    <source>
        <dbReference type="ARBA" id="ARBA00009063"/>
    </source>
</evidence>
<dbReference type="GO" id="GO:0005484">
    <property type="term" value="F:SNAP receptor activity"/>
    <property type="evidence" value="ECO:0007669"/>
    <property type="project" value="InterPro"/>
</dbReference>
<evidence type="ECO:0000259" key="9">
    <source>
        <dbReference type="PROSITE" id="PS50192"/>
    </source>
</evidence>